<evidence type="ECO:0000313" key="2">
    <source>
        <dbReference type="Proteomes" id="UP000183995"/>
    </source>
</evidence>
<reference evidence="1 2" key="1">
    <citation type="submission" date="2016-11" db="EMBL/GenBank/DDBJ databases">
        <authorList>
            <person name="Jaros S."/>
            <person name="Januszkiewicz K."/>
            <person name="Wedrychowicz H."/>
        </authorList>
    </citation>
    <scope>NUCLEOTIDE SEQUENCE [LARGE SCALE GENOMIC DNA]</scope>
    <source>
        <strain evidence="1 2">DSM 10068</strain>
    </source>
</reference>
<dbReference type="OrthoDB" id="286252at2"/>
<keyword evidence="2" id="KW-1185">Reference proteome</keyword>
<dbReference type="Proteomes" id="UP000183995">
    <property type="component" value="Unassembled WGS sequence"/>
</dbReference>
<sequence length="195" mass="23158">MRIWSIQPEELYEKLKIKKVLYCDPSQSELITECGFGPAYIWLTQQMKARIGSPPEGATYPFWAWHTIEWKHQKPDLRRTEFRAYGGNQVCLELEIPDNMVLLSNEDMWHIVLNDGYYGDCSNDREMEIEDRWFESLPPDKQIAVKVKSWEKIFNVSPPLDNTWESREKYVQATFWELRLDQVAAVRRFHGRLNA</sequence>
<name>A0A1M5Z3W0_9FIRM</name>
<dbReference type="AlphaFoldDB" id="A0A1M5Z3W0"/>
<evidence type="ECO:0008006" key="3">
    <source>
        <dbReference type="Google" id="ProtNLM"/>
    </source>
</evidence>
<protein>
    <recommendedName>
        <fullName evidence="3">DUF3841 domain-containing protein</fullName>
    </recommendedName>
</protein>
<dbReference type="STRING" id="1123282.SAMN02745823_03167"/>
<dbReference type="RefSeq" id="WP_073081015.1">
    <property type="nucleotide sequence ID" value="NZ_FQXV01000013.1"/>
</dbReference>
<gene>
    <name evidence="1" type="ORF">SAMN02745823_03167</name>
</gene>
<evidence type="ECO:0000313" key="1">
    <source>
        <dbReference type="EMBL" id="SHI18798.1"/>
    </source>
</evidence>
<accession>A0A1M5Z3W0</accession>
<proteinExistence type="predicted"/>
<organism evidence="1 2">
    <name type="scientific">Sporobacter termitidis DSM 10068</name>
    <dbReference type="NCBI Taxonomy" id="1123282"/>
    <lineage>
        <taxon>Bacteria</taxon>
        <taxon>Bacillati</taxon>
        <taxon>Bacillota</taxon>
        <taxon>Clostridia</taxon>
        <taxon>Eubacteriales</taxon>
        <taxon>Oscillospiraceae</taxon>
        <taxon>Sporobacter</taxon>
    </lineage>
</organism>
<dbReference type="Pfam" id="PF12952">
    <property type="entry name" value="DUF3841"/>
    <property type="match status" value="1"/>
</dbReference>
<dbReference type="EMBL" id="FQXV01000013">
    <property type="protein sequence ID" value="SHI18798.1"/>
    <property type="molecule type" value="Genomic_DNA"/>
</dbReference>
<dbReference type="InterPro" id="IPR024211">
    <property type="entry name" value="DUF3841"/>
</dbReference>